<dbReference type="AlphaFoldDB" id="A0A7J6L1P0"/>
<dbReference type="PANTHER" id="PTHR13522:SF3">
    <property type="entry name" value="U6 SNRNA PHOSPHODIESTERASE 1"/>
    <property type="match status" value="1"/>
</dbReference>
<accession>A0A7J6L1P0</accession>
<evidence type="ECO:0000256" key="2">
    <source>
        <dbReference type="ARBA" id="ARBA00022801"/>
    </source>
</evidence>
<dbReference type="Proteomes" id="UP000591131">
    <property type="component" value="Unassembled WGS sequence"/>
</dbReference>
<comment type="caution">
    <text evidence="8">The sequence shown here is derived from an EMBL/GenBank/DDBJ whole genome shotgun (WGS) entry which is preliminary data.</text>
</comment>
<protein>
    <recommendedName>
        <fullName evidence="5">U6 snRNA phosphodiesterase 1</fullName>
    </recommendedName>
    <alternativeName>
        <fullName evidence="6">3'-5' RNA exonuclease USB1</fullName>
    </alternativeName>
</protein>
<evidence type="ECO:0000256" key="6">
    <source>
        <dbReference type="ARBA" id="ARBA00030030"/>
    </source>
</evidence>
<evidence type="ECO:0000256" key="3">
    <source>
        <dbReference type="ARBA" id="ARBA00023239"/>
    </source>
</evidence>
<feature type="compositionally biased region" description="Basic and acidic residues" evidence="7">
    <location>
        <begin position="285"/>
        <end position="310"/>
    </location>
</feature>
<feature type="compositionally biased region" description="Basic residues" evidence="7">
    <location>
        <begin position="355"/>
        <end position="365"/>
    </location>
</feature>
<evidence type="ECO:0000256" key="4">
    <source>
        <dbReference type="ARBA" id="ARBA00023242"/>
    </source>
</evidence>
<evidence type="ECO:0000256" key="7">
    <source>
        <dbReference type="SAM" id="MobiDB-lite"/>
    </source>
</evidence>
<dbReference type="GO" id="GO:0034477">
    <property type="term" value="P:U6 snRNA 3'-end processing"/>
    <property type="evidence" value="ECO:0007669"/>
    <property type="project" value="InterPro"/>
</dbReference>
<evidence type="ECO:0000256" key="1">
    <source>
        <dbReference type="ARBA" id="ARBA00022722"/>
    </source>
</evidence>
<keyword evidence="1" id="KW-0540">Nuclease</keyword>
<evidence type="ECO:0000313" key="9">
    <source>
        <dbReference type="Proteomes" id="UP000591131"/>
    </source>
</evidence>
<keyword evidence="9" id="KW-1185">Reference proteome</keyword>
<dbReference type="InterPro" id="IPR027521">
    <property type="entry name" value="Usb1"/>
</dbReference>
<organism evidence="8 9">
    <name type="scientific">Perkinsus chesapeaki</name>
    <name type="common">Clam parasite</name>
    <name type="synonym">Perkinsus andrewsi</name>
    <dbReference type="NCBI Taxonomy" id="330153"/>
    <lineage>
        <taxon>Eukaryota</taxon>
        <taxon>Sar</taxon>
        <taxon>Alveolata</taxon>
        <taxon>Perkinsozoa</taxon>
        <taxon>Perkinsea</taxon>
        <taxon>Perkinsida</taxon>
        <taxon>Perkinsidae</taxon>
        <taxon>Perkinsus</taxon>
    </lineage>
</organism>
<keyword evidence="4" id="KW-0539">Nucleus</keyword>
<feature type="region of interest" description="Disordered" evidence="7">
    <location>
        <begin position="266"/>
        <end position="371"/>
    </location>
</feature>
<dbReference type="GO" id="GO:0000175">
    <property type="term" value="F:3'-5'-RNA exonuclease activity"/>
    <property type="evidence" value="ECO:0007669"/>
    <property type="project" value="TreeGrafter"/>
</dbReference>
<evidence type="ECO:0000256" key="5">
    <source>
        <dbReference type="ARBA" id="ARBA00029543"/>
    </source>
</evidence>
<keyword evidence="2" id="KW-0378">Hydrolase</keyword>
<sequence length="495" mass="54449">MLANVYDSASSSDSSGDEEEQGAKRELPSPFDDGEDESTYGGNGENKRIRRIPHIEGNYACSIFLPCTSTDSEGAISELATRAVKRAREIWPTHEWEKLPVGSIHCSLSRTVMLKHHLIAPFKQKVAERLRSSPQLTMYVSPSAVDLFLSEDMSTAFLASPITEPGPVIAMIRAIDDVMADFDLEPFYDPPKPHLSLAWTTVDVKAICETIKSMADGDQHFRLPRKNSEGRSPDTLIGVDVDCVVVRIGPSVGAVCLRCMSTKLEKRTKHGIKKDSPAIARQKTTKKEKANPSGIEVERGPKKSVKEEHPAAVSQSSEEERGSVRVSKAKKKEIVESSARGKKRGGPERKTTRGVGKHQSSHRSKSLVSSESLLPAIDPPFAWNQRFSVSSAMANHEACKSQKTYFDSSPDFPHSSLPLLYTHNYWRGMGGNSLPTFPSSSFLLPGTSLAIHPDGKLTMDDKCHAAAKQERHSDRGLYRSLSAHLLLPPFDACCR</sequence>
<evidence type="ECO:0000313" key="8">
    <source>
        <dbReference type="EMBL" id="KAF4653513.1"/>
    </source>
</evidence>
<dbReference type="GO" id="GO:0016829">
    <property type="term" value="F:lyase activity"/>
    <property type="evidence" value="ECO:0007669"/>
    <property type="project" value="UniProtKB-KW"/>
</dbReference>
<dbReference type="OrthoDB" id="49151at2759"/>
<dbReference type="Pfam" id="PF09749">
    <property type="entry name" value="HVSL"/>
    <property type="match status" value="1"/>
</dbReference>
<dbReference type="Gene3D" id="3.90.1140.10">
    <property type="entry name" value="Cyclic phosphodiesterase"/>
    <property type="match status" value="1"/>
</dbReference>
<proteinExistence type="predicted"/>
<dbReference type="PANTHER" id="PTHR13522">
    <property type="entry name" value="U6 SNRNA PHOSPHODIESTERASE 1"/>
    <property type="match status" value="1"/>
</dbReference>
<name>A0A7J6L1P0_PERCH</name>
<reference evidence="8 9" key="1">
    <citation type="submission" date="2020-04" db="EMBL/GenBank/DDBJ databases">
        <title>Perkinsus chesapeaki whole genome sequence.</title>
        <authorList>
            <person name="Bogema D.R."/>
        </authorList>
    </citation>
    <scope>NUCLEOTIDE SEQUENCE [LARGE SCALE GENOMIC DNA]</scope>
    <source>
        <strain evidence="8">ATCC PRA-425</strain>
    </source>
</reference>
<feature type="region of interest" description="Disordered" evidence="7">
    <location>
        <begin position="1"/>
        <end position="48"/>
    </location>
</feature>
<gene>
    <name evidence="8" type="ORF">FOL47_010481</name>
</gene>
<dbReference type="GO" id="GO:0005634">
    <property type="term" value="C:nucleus"/>
    <property type="evidence" value="ECO:0007669"/>
    <property type="project" value="TreeGrafter"/>
</dbReference>
<keyword evidence="3" id="KW-0456">Lyase</keyword>
<dbReference type="EMBL" id="JAAPAO010000813">
    <property type="protein sequence ID" value="KAF4653513.1"/>
    <property type="molecule type" value="Genomic_DNA"/>
</dbReference>